<organism evidence="1 2">
    <name type="scientific">Streptomyces endophyticus</name>
    <dbReference type="NCBI Taxonomy" id="714166"/>
    <lineage>
        <taxon>Bacteria</taxon>
        <taxon>Bacillati</taxon>
        <taxon>Actinomycetota</taxon>
        <taxon>Actinomycetes</taxon>
        <taxon>Kitasatosporales</taxon>
        <taxon>Streptomycetaceae</taxon>
        <taxon>Streptomyces</taxon>
    </lineage>
</organism>
<name>A0ABU6F214_9ACTN</name>
<accession>A0ABU6F214</accession>
<proteinExistence type="predicted"/>
<sequence>MAEEAWRGARQEHPANTCEYARELWRTAHVLIEESHRLLDENYQLRRERARISKGDWACGDR</sequence>
<comment type="caution">
    <text evidence="1">The sequence shown here is derived from an EMBL/GenBank/DDBJ whole genome shotgun (WGS) entry which is preliminary data.</text>
</comment>
<gene>
    <name evidence="1" type="ORF">OKJ99_08305</name>
</gene>
<evidence type="ECO:0000313" key="1">
    <source>
        <dbReference type="EMBL" id="MEB8337513.1"/>
    </source>
</evidence>
<keyword evidence="2" id="KW-1185">Reference proteome</keyword>
<dbReference type="Proteomes" id="UP001354931">
    <property type="component" value="Unassembled WGS sequence"/>
</dbReference>
<dbReference type="RefSeq" id="WP_326015185.1">
    <property type="nucleotide sequence ID" value="NZ_JAOZYC010000057.1"/>
</dbReference>
<evidence type="ECO:0000313" key="2">
    <source>
        <dbReference type="Proteomes" id="UP001354931"/>
    </source>
</evidence>
<reference evidence="1 2" key="1">
    <citation type="submission" date="2022-10" db="EMBL/GenBank/DDBJ databases">
        <authorList>
            <person name="Xie J."/>
            <person name="Shen N."/>
        </authorList>
    </citation>
    <scope>NUCLEOTIDE SEQUENCE [LARGE SCALE GENOMIC DNA]</scope>
    <source>
        <strain evidence="1 2">YIM65594</strain>
    </source>
</reference>
<dbReference type="EMBL" id="JAOZYC010000057">
    <property type="protein sequence ID" value="MEB8337513.1"/>
    <property type="molecule type" value="Genomic_DNA"/>
</dbReference>
<protein>
    <submittedName>
        <fullName evidence="1">Uncharacterized protein</fullName>
    </submittedName>
</protein>